<protein>
    <submittedName>
        <fullName evidence="1">Uncharacterized protein</fullName>
    </submittedName>
</protein>
<evidence type="ECO:0000313" key="1">
    <source>
        <dbReference type="EMBL" id="KRM05628.1"/>
    </source>
</evidence>
<accession>A0A0R1VVN7</accession>
<name>A0A0R1VVN7_9LACO</name>
<comment type="caution">
    <text evidence="1">The sequence shown here is derived from an EMBL/GenBank/DDBJ whole genome shotgun (WGS) entry which is preliminary data.</text>
</comment>
<gene>
    <name evidence="1" type="ORF">FC89_GL001332</name>
</gene>
<keyword evidence="2" id="KW-1185">Reference proteome</keyword>
<evidence type="ECO:0000313" key="2">
    <source>
        <dbReference type="Proteomes" id="UP000051451"/>
    </source>
</evidence>
<proteinExistence type="predicted"/>
<dbReference type="EMBL" id="AZGB01000018">
    <property type="protein sequence ID" value="KRM05628.1"/>
    <property type="molecule type" value="Genomic_DNA"/>
</dbReference>
<sequence length="58" mass="6990">MQLTNFLKYSNLQIKNGTGQNIILPRFRFFIWKNYLLVQAIIPFLLDKLLPKFSYVIR</sequence>
<organism evidence="1 2">
    <name type="scientific">Liquorilactobacillus ghanensis DSM 18630</name>
    <dbReference type="NCBI Taxonomy" id="1423750"/>
    <lineage>
        <taxon>Bacteria</taxon>
        <taxon>Bacillati</taxon>
        <taxon>Bacillota</taxon>
        <taxon>Bacilli</taxon>
        <taxon>Lactobacillales</taxon>
        <taxon>Lactobacillaceae</taxon>
        <taxon>Liquorilactobacillus</taxon>
    </lineage>
</organism>
<reference evidence="1 2" key="1">
    <citation type="journal article" date="2015" name="Genome Announc.">
        <title>Expanding the biotechnology potential of lactobacilli through comparative genomics of 213 strains and associated genera.</title>
        <authorList>
            <person name="Sun Z."/>
            <person name="Harris H.M."/>
            <person name="McCann A."/>
            <person name="Guo C."/>
            <person name="Argimon S."/>
            <person name="Zhang W."/>
            <person name="Yang X."/>
            <person name="Jeffery I.B."/>
            <person name="Cooney J.C."/>
            <person name="Kagawa T.F."/>
            <person name="Liu W."/>
            <person name="Song Y."/>
            <person name="Salvetti E."/>
            <person name="Wrobel A."/>
            <person name="Rasinkangas P."/>
            <person name="Parkhill J."/>
            <person name="Rea M.C."/>
            <person name="O'Sullivan O."/>
            <person name="Ritari J."/>
            <person name="Douillard F.P."/>
            <person name="Paul Ross R."/>
            <person name="Yang R."/>
            <person name="Briner A.E."/>
            <person name="Felis G.E."/>
            <person name="de Vos W.M."/>
            <person name="Barrangou R."/>
            <person name="Klaenhammer T.R."/>
            <person name="Caufield P.W."/>
            <person name="Cui Y."/>
            <person name="Zhang H."/>
            <person name="O'Toole P.W."/>
        </authorList>
    </citation>
    <scope>NUCLEOTIDE SEQUENCE [LARGE SCALE GENOMIC DNA]</scope>
    <source>
        <strain evidence="1 2">DSM 18630</strain>
    </source>
</reference>
<dbReference type="AlphaFoldDB" id="A0A0R1VVN7"/>
<dbReference type="Proteomes" id="UP000051451">
    <property type="component" value="Unassembled WGS sequence"/>
</dbReference>
<dbReference type="STRING" id="1423750.FC89_GL001332"/>